<gene>
    <name evidence="2" type="ORF">EZJ19_00895</name>
</gene>
<sequence length="101" mass="11217">MRDDTIQSIRVACALLQTYTGTAEEKENEVLDMLTAIGITLVALWALVIYGINRRYADRVRPEHVAMAATMADDDKVAVGGDFTLDPEYSYLVCNVNHHDA</sequence>
<keyword evidence="1" id="KW-0472">Membrane</keyword>
<name>A0A4R1BRA3_9PROT</name>
<dbReference type="AlphaFoldDB" id="A0A4R1BRA3"/>
<dbReference type="Proteomes" id="UP000295443">
    <property type="component" value="Unassembled WGS sequence"/>
</dbReference>
<comment type="caution">
    <text evidence="2">The sequence shown here is derived from an EMBL/GenBank/DDBJ whole genome shotgun (WGS) entry which is preliminary data.</text>
</comment>
<proteinExistence type="predicted"/>
<keyword evidence="1" id="KW-1133">Transmembrane helix</keyword>
<evidence type="ECO:0000313" key="2">
    <source>
        <dbReference type="EMBL" id="TCJ20161.1"/>
    </source>
</evidence>
<keyword evidence="3" id="KW-1185">Reference proteome</keyword>
<keyword evidence="1" id="KW-0812">Transmembrane</keyword>
<evidence type="ECO:0000256" key="1">
    <source>
        <dbReference type="SAM" id="Phobius"/>
    </source>
</evidence>
<protein>
    <submittedName>
        <fullName evidence="2">Uncharacterized protein</fullName>
    </submittedName>
</protein>
<feature type="transmembrane region" description="Helical" evidence="1">
    <location>
        <begin position="33"/>
        <end position="52"/>
    </location>
</feature>
<dbReference type="RefSeq" id="WP_131444420.1">
    <property type="nucleotide sequence ID" value="NZ_SJZB01000003.1"/>
</dbReference>
<organism evidence="2 3">
    <name type="scientific">Parasulfuritortus cantonensis</name>
    <dbReference type="NCBI Taxonomy" id="2528202"/>
    <lineage>
        <taxon>Bacteria</taxon>
        <taxon>Pseudomonadati</taxon>
        <taxon>Pseudomonadota</taxon>
        <taxon>Betaproteobacteria</taxon>
        <taxon>Nitrosomonadales</taxon>
        <taxon>Thiobacillaceae</taxon>
        <taxon>Parasulfuritortus</taxon>
    </lineage>
</organism>
<dbReference type="EMBL" id="SJZB01000003">
    <property type="protein sequence ID" value="TCJ20161.1"/>
    <property type="molecule type" value="Genomic_DNA"/>
</dbReference>
<accession>A0A4R1BRA3</accession>
<reference evidence="2 3" key="1">
    <citation type="submission" date="2019-03" db="EMBL/GenBank/DDBJ databases">
        <title>Genome sequence of Thiobacillaceae bacterium LSR1, a sulfur-oxidizing bacterium isolated from freshwater sediment.</title>
        <authorList>
            <person name="Li S."/>
        </authorList>
    </citation>
    <scope>NUCLEOTIDE SEQUENCE [LARGE SCALE GENOMIC DNA]</scope>
    <source>
        <strain evidence="2 3">LSR1</strain>
    </source>
</reference>
<evidence type="ECO:0000313" key="3">
    <source>
        <dbReference type="Proteomes" id="UP000295443"/>
    </source>
</evidence>